<keyword evidence="3 5" id="KW-1133">Transmembrane helix</keyword>
<evidence type="ECO:0000259" key="6">
    <source>
        <dbReference type="Pfam" id="PF14378"/>
    </source>
</evidence>
<dbReference type="SUPFAM" id="SSF48317">
    <property type="entry name" value="Acid phosphatase/Vanadium-dependent haloperoxidase"/>
    <property type="match status" value="1"/>
</dbReference>
<feature type="domain" description="Inositolphosphotransferase Aur1/Ipt1" evidence="6">
    <location>
        <begin position="114"/>
        <end position="282"/>
    </location>
</feature>
<feature type="transmembrane region" description="Helical" evidence="5">
    <location>
        <begin position="57"/>
        <end position="78"/>
    </location>
</feature>
<feature type="transmembrane region" description="Helical" evidence="5">
    <location>
        <begin position="246"/>
        <end position="264"/>
    </location>
</feature>
<feature type="transmembrane region" description="Helical" evidence="5">
    <location>
        <begin position="12"/>
        <end position="31"/>
    </location>
</feature>
<evidence type="ECO:0000256" key="1">
    <source>
        <dbReference type="ARBA" id="ARBA00004141"/>
    </source>
</evidence>
<dbReference type="eggNOG" id="COG0671">
    <property type="taxonomic scope" value="Bacteria"/>
</dbReference>
<evidence type="ECO:0000313" key="8">
    <source>
        <dbReference type="Proteomes" id="UP000019678"/>
    </source>
</evidence>
<comment type="caution">
    <text evidence="7">The sequence shown here is derived from an EMBL/GenBank/DDBJ whole genome shotgun (WGS) entry which is preliminary data.</text>
</comment>
<keyword evidence="2 5" id="KW-0812">Transmembrane</keyword>
<dbReference type="Pfam" id="PF14378">
    <property type="entry name" value="PAP2_3"/>
    <property type="match status" value="1"/>
</dbReference>
<evidence type="ECO:0000256" key="5">
    <source>
        <dbReference type="SAM" id="Phobius"/>
    </source>
</evidence>
<gene>
    <name evidence="7" type="ORF">CAP_3145</name>
</gene>
<dbReference type="EMBL" id="ASRX01000022">
    <property type="protein sequence ID" value="EYF05597.1"/>
    <property type="molecule type" value="Genomic_DNA"/>
</dbReference>
<evidence type="ECO:0000256" key="3">
    <source>
        <dbReference type="ARBA" id="ARBA00022989"/>
    </source>
</evidence>
<feature type="transmembrane region" description="Helical" evidence="5">
    <location>
        <begin position="153"/>
        <end position="174"/>
    </location>
</feature>
<keyword evidence="4 5" id="KW-0472">Membrane</keyword>
<keyword evidence="8" id="KW-1185">Reference proteome</keyword>
<evidence type="ECO:0000313" key="7">
    <source>
        <dbReference type="EMBL" id="EYF05597.1"/>
    </source>
</evidence>
<reference evidence="7 8" key="1">
    <citation type="submission" date="2013-05" db="EMBL/GenBank/DDBJ databases">
        <title>Genome assembly of Chondromyces apiculatus DSM 436.</title>
        <authorList>
            <person name="Sharma G."/>
            <person name="Khatri I."/>
            <person name="Kaur C."/>
            <person name="Mayilraj S."/>
            <person name="Subramanian S."/>
        </authorList>
    </citation>
    <scope>NUCLEOTIDE SEQUENCE [LARGE SCALE GENOMIC DNA]</scope>
    <source>
        <strain evidence="7 8">DSM 436</strain>
    </source>
</reference>
<dbReference type="Proteomes" id="UP000019678">
    <property type="component" value="Unassembled WGS sequence"/>
</dbReference>
<evidence type="ECO:0000256" key="4">
    <source>
        <dbReference type="ARBA" id="ARBA00023136"/>
    </source>
</evidence>
<dbReference type="Gene3D" id="1.20.144.10">
    <property type="entry name" value="Phosphatidic acid phosphatase type 2/haloperoxidase"/>
    <property type="match status" value="1"/>
</dbReference>
<proteinExistence type="predicted"/>
<feature type="transmembrane region" description="Helical" evidence="5">
    <location>
        <begin position="220"/>
        <end position="240"/>
    </location>
</feature>
<evidence type="ECO:0000256" key="2">
    <source>
        <dbReference type="ARBA" id="ARBA00022692"/>
    </source>
</evidence>
<name>A0A017T9L0_9BACT</name>
<dbReference type="RefSeq" id="WP_044241607.1">
    <property type="nucleotide sequence ID" value="NZ_ASRX01000022.1"/>
</dbReference>
<dbReference type="OrthoDB" id="629685at2"/>
<sequence>MKWKPSDQKSGWAWASLGLGPLLLLLIHATLGLRPEHVLLTGCCVALAWVGPRARGFLALAAPFVLTGLAYDFLRLFIHLRGEVHVGDLYAAEQTLFGVPTTLGRVAVSELLARTTHPLLDALTGLVYIFYLIELFAVGGTMWFRDRQRMQRLAWSFALASLLGWVVWVVWPAAPPWYVDVHGTGPALLTAPSSPAGGARFDALFGVNVFATFYARSSNVFGAMPSLHVAYAILPALATWTLGGKIRAFTAVWAVLMAFSAVYLRHHYILDVLAGALTALLADRLVCAAQRTAVAPDPQRDRASTEVSA</sequence>
<dbReference type="AlphaFoldDB" id="A0A017T9L0"/>
<organism evidence="7 8">
    <name type="scientific">Chondromyces apiculatus DSM 436</name>
    <dbReference type="NCBI Taxonomy" id="1192034"/>
    <lineage>
        <taxon>Bacteria</taxon>
        <taxon>Pseudomonadati</taxon>
        <taxon>Myxococcota</taxon>
        <taxon>Polyangia</taxon>
        <taxon>Polyangiales</taxon>
        <taxon>Polyangiaceae</taxon>
        <taxon>Chondromyces</taxon>
    </lineage>
</organism>
<dbReference type="CDD" id="cd03386">
    <property type="entry name" value="PAP2_Aur1_like"/>
    <property type="match status" value="1"/>
</dbReference>
<feature type="transmembrane region" description="Helical" evidence="5">
    <location>
        <begin position="125"/>
        <end position="144"/>
    </location>
</feature>
<accession>A0A017T9L0</accession>
<dbReference type="STRING" id="1192034.CAP_3145"/>
<protein>
    <submittedName>
        <fullName evidence="7">PAP2 family protein</fullName>
    </submittedName>
</protein>
<dbReference type="PANTHER" id="PTHR31310">
    <property type="match status" value="1"/>
</dbReference>
<dbReference type="InterPro" id="IPR036938">
    <property type="entry name" value="PAP2/HPO_sf"/>
</dbReference>
<dbReference type="InterPro" id="IPR026841">
    <property type="entry name" value="Aur1/Ipt1"/>
</dbReference>
<dbReference type="PANTHER" id="PTHR31310:SF7">
    <property type="entry name" value="PA-PHOSPHATASE RELATED-FAMILY PROTEIN DDB_G0268928"/>
    <property type="match status" value="1"/>
</dbReference>
<dbReference type="InterPro" id="IPR052185">
    <property type="entry name" value="IPC_Synthase-Related"/>
</dbReference>
<dbReference type="GO" id="GO:0016020">
    <property type="term" value="C:membrane"/>
    <property type="evidence" value="ECO:0007669"/>
    <property type="project" value="UniProtKB-SubCell"/>
</dbReference>
<comment type="subcellular location">
    <subcellularLocation>
        <location evidence="1">Membrane</location>
        <topology evidence="1">Multi-pass membrane protein</topology>
    </subcellularLocation>
</comment>